<feature type="non-terminal residue" evidence="10">
    <location>
        <position position="336"/>
    </location>
</feature>
<comment type="subcellular location">
    <subcellularLocation>
        <location evidence="1">Membrane</location>
        <topology evidence="1">Multi-pass membrane protein</topology>
    </subcellularLocation>
</comment>
<sequence length="336" mass="38404">MTGILEKKYWPTVMYVRNQMFSMSFLFACVQILDFLSFHHLFGPWAIIIGNLMKDLARFLAVLAIFVFGFSMNMVSLNQPFQPPSKVGPKVDKSRVSATFSEVLYTPLEAFEHLFFAVFGMSSVKDVQKSGSRPQWTEYLFKIMFMVYMSVSVVVLINLLIAMMSDTYQRIQAQSDIEWKYGLAKLIRNMHRTTTTPSPLNLMTSWFMYLLQLCKQKVAQRKRPSLVQMMGLQRQRMSARTKMGAKWLQKVKKGQVAPKVGERAEKYRKPPESDSTGLSVVHLSPLGSQLSFSNSLTRIENVTDWDSIAKKYRALMGEATETSQQSADDEEEAANT</sequence>
<keyword evidence="2" id="KW-0813">Transport</keyword>
<evidence type="ECO:0000256" key="4">
    <source>
        <dbReference type="ARBA" id="ARBA00022989"/>
    </source>
</evidence>
<evidence type="ECO:0000259" key="9">
    <source>
        <dbReference type="Pfam" id="PF00520"/>
    </source>
</evidence>
<feature type="transmembrane region" description="Helical" evidence="8">
    <location>
        <begin position="20"/>
        <end position="38"/>
    </location>
</feature>
<protein>
    <recommendedName>
        <fullName evidence="9">Ion transport domain-containing protein</fullName>
    </recommendedName>
</protein>
<dbReference type="PANTHER" id="PTHR10117">
    <property type="entry name" value="TRANSIENT RECEPTOR POTENTIAL CHANNEL"/>
    <property type="match status" value="1"/>
</dbReference>
<evidence type="ECO:0000256" key="2">
    <source>
        <dbReference type="ARBA" id="ARBA00022448"/>
    </source>
</evidence>
<dbReference type="GO" id="GO:0070679">
    <property type="term" value="F:inositol 1,4,5 trisphosphate binding"/>
    <property type="evidence" value="ECO:0007669"/>
    <property type="project" value="TreeGrafter"/>
</dbReference>
<feature type="transmembrane region" description="Helical" evidence="8">
    <location>
        <begin position="139"/>
        <end position="161"/>
    </location>
</feature>
<dbReference type="InterPro" id="IPR002153">
    <property type="entry name" value="TRPC_channel"/>
</dbReference>
<keyword evidence="5" id="KW-0406">Ion transport</keyword>
<keyword evidence="6 8" id="KW-0472">Membrane</keyword>
<evidence type="ECO:0000256" key="5">
    <source>
        <dbReference type="ARBA" id="ARBA00023065"/>
    </source>
</evidence>
<dbReference type="PRINTS" id="PR01097">
    <property type="entry name" value="TRNSRECEPTRP"/>
</dbReference>
<keyword evidence="7" id="KW-0407">Ion channel</keyword>
<gene>
    <name evidence="10" type="ORF">B7P43_G07234</name>
</gene>
<accession>A0A2J7RC33</accession>
<dbReference type="GO" id="GO:0051480">
    <property type="term" value="P:regulation of cytosolic calcium ion concentration"/>
    <property type="evidence" value="ECO:0007669"/>
    <property type="project" value="TreeGrafter"/>
</dbReference>
<dbReference type="PROSITE" id="PS51257">
    <property type="entry name" value="PROKAR_LIPOPROTEIN"/>
    <property type="match status" value="1"/>
</dbReference>
<evidence type="ECO:0000256" key="1">
    <source>
        <dbReference type="ARBA" id="ARBA00004141"/>
    </source>
</evidence>
<evidence type="ECO:0000256" key="6">
    <source>
        <dbReference type="ARBA" id="ARBA00023136"/>
    </source>
</evidence>
<dbReference type="InterPro" id="IPR005821">
    <property type="entry name" value="Ion_trans_dom"/>
</dbReference>
<reference evidence="10 11" key="1">
    <citation type="submission" date="2017-12" db="EMBL/GenBank/DDBJ databases">
        <title>Hemimetabolous genomes reveal molecular basis of termite eusociality.</title>
        <authorList>
            <person name="Harrison M.C."/>
            <person name="Jongepier E."/>
            <person name="Robertson H.M."/>
            <person name="Arning N."/>
            <person name="Bitard-Feildel T."/>
            <person name="Chao H."/>
            <person name="Childers C.P."/>
            <person name="Dinh H."/>
            <person name="Doddapaneni H."/>
            <person name="Dugan S."/>
            <person name="Gowin J."/>
            <person name="Greiner C."/>
            <person name="Han Y."/>
            <person name="Hu H."/>
            <person name="Hughes D.S.T."/>
            <person name="Huylmans A.-K."/>
            <person name="Kemena C."/>
            <person name="Kremer L.P.M."/>
            <person name="Lee S.L."/>
            <person name="Lopez-Ezquerra A."/>
            <person name="Mallet L."/>
            <person name="Monroy-Kuhn J.M."/>
            <person name="Moser A."/>
            <person name="Murali S.C."/>
            <person name="Muzny D.M."/>
            <person name="Otani S."/>
            <person name="Piulachs M.-D."/>
            <person name="Poelchau M."/>
            <person name="Qu J."/>
            <person name="Schaub F."/>
            <person name="Wada-Katsumata A."/>
            <person name="Worley K.C."/>
            <person name="Xie Q."/>
            <person name="Ylla G."/>
            <person name="Poulsen M."/>
            <person name="Gibbs R.A."/>
            <person name="Schal C."/>
            <person name="Richards S."/>
            <person name="Belles X."/>
            <person name="Korb J."/>
            <person name="Bornberg-Bauer E."/>
        </authorList>
    </citation>
    <scope>NUCLEOTIDE SEQUENCE [LARGE SCALE GENOMIC DNA]</scope>
    <source>
        <tissue evidence="10">Whole body</tissue>
    </source>
</reference>
<feature type="transmembrane region" description="Helical" evidence="8">
    <location>
        <begin position="59"/>
        <end position="77"/>
    </location>
</feature>
<evidence type="ECO:0000256" key="3">
    <source>
        <dbReference type="ARBA" id="ARBA00022692"/>
    </source>
</evidence>
<dbReference type="Gene3D" id="1.10.287.70">
    <property type="match status" value="1"/>
</dbReference>
<feature type="domain" description="Ion transport" evidence="9">
    <location>
        <begin position="21"/>
        <end position="175"/>
    </location>
</feature>
<dbReference type="OrthoDB" id="195446at2759"/>
<dbReference type="Pfam" id="PF00520">
    <property type="entry name" value="Ion_trans"/>
    <property type="match status" value="1"/>
</dbReference>
<evidence type="ECO:0000313" key="10">
    <source>
        <dbReference type="EMBL" id="PNF38389.1"/>
    </source>
</evidence>
<dbReference type="AlphaFoldDB" id="A0A2J7RC33"/>
<organism evidence="10 11">
    <name type="scientific">Cryptotermes secundus</name>
    <dbReference type="NCBI Taxonomy" id="105785"/>
    <lineage>
        <taxon>Eukaryota</taxon>
        <taxon>Metazoa</taxon>
        <taxon>Ecdysozoa</taxon>
        <taxon>Arthropoda</taxon>
        <taxon>Hexapoda</taxon>
        <taxon>Insecta</taxon>
        <taxon>Pterygota</taxon>
        <taxon>Neoptera</taxon>
        <taxon>Polyneoptera</taxon>
        <taxon>Dictyoptera</taxon>
        <taxon>Blattodea</taxon>
        <taxon>Blattoidea</taxon>
        <taxon>Termitoidae</taxon>
        <taxon>Kalotermitidae</taxon>
        <taxon>Cryptotermitinae</taxon>
        <taxon>Cryptotermes</taxon>
    </lineage>
</organism>
<evidence type="ECO:0000256" key="7">
    <source>
        <dbReference type="ARBA" id="ARBA00023303"/>
    </source>
</evidence>
<keyword evidence="11" id="KW-1185">Reference proteome</keyword>
<dbReference type="PANTHER" id="PTHR10117:SF54">
    <property type="entry name" value="TRANSIENT RECEPTOR POTENTIAL-GAMMA PROTEIN"/>
    <property type="match status" value="1"/>
</dbReference>
<evidence type="ECO:0000256" key="8">
    <source>
        <dbReference type="SAM" id="Phobius"/>
    </source>
</evidence>
<keyword evidence="4 8" id="KW-1133">Transmembrane helix</keyword>
<dbReference type="GO" id="GO:0034703">
    <property type="term" value="C:cation channel complex"/>
    <property type="evidence" value="ECO:0007669"/>
    <property type="project" value="TreeGrafter"/>
</dbReference>
<name>A0A2J7RC33_9NEOP</name>
<comment type="caution">
    <text evidence="10">The sequence shown here is derived from an EMBL/GenBank/DDBJ whole genome shotgun (WGS) entry which is preliminary data.</text>
</comment>
<dbReference type="GO" id="GO:0015279">
    <property type="term" value="F:store-operated calcium channel activity"/>
    <property type="evidence" value="ECO:0007669"/>
    <property type="project" value="TreeGrafter"/>
</dbReference>
<dbReference type="GO" id="GO:0005886">
    <property type="term" value="C:plasma membrane"/>
    <property type="evidence" value="ECO:0007669"/>
    <property type="project" value="TreeGrafter"/>
</dbReference>
<proteinExistence type="predicted"/>
<dbReference type="EMBL" id="NEVH01005887">
    <property type="protein sequence ID" value="PNF38389.1"/>
    <property type="molecule type" value="Genomic_DNA"/>
</dbReference>
<evidence type="ECO:0000313" key="11">
    <source>
        <dbReference type="Proteomes" id="UP000235965"/>
    </source>
</evidence>
<dbReference type="Proteomes" id="UP000235965">
    <property type="component" value="Unassembled WGS sequence"/>
</dbReference>
<keyword evidence="3 8" id="KW-0812">Transmembrane</keyword>